<organism evidence="1 2">
    <name type="scientific">Flavobacterium cyanobacteriorum</name>
    <dbReference type="NCBI Taxonomy" id="2022802"/>
    <lineage>
        <taxon>Bacteria</taxon>
        <taxon>Pseudomonadati</taxon>
        <taxon>Bacteroidota</taxon>
        <taxon>Flavobacteriia</taxon>
        <taxon>Flavobacteriales</taxon>
        <taxon>Flavobacteriaceae</taxon>
        <taxon>Flavobacterium</taxon>
    </lineage>
</organism>
<reference evidence="1 2" key="1">
    <citation type="submission" date="2017-07" db="EMBL/GenBank/DDBJ databases">
        <title>Flavobacterium cyanobacteriorum sp. nov., isolated from cyanobacterial aggregates in a eutrophic lake.</title>
        <authorList>
            <person name="Cai H."/>
        </authorList>
    </citation>
    <scope>NUCLEOTIDE SEQUENCE [LARGE SCALE GENOMIC DNA]</scope>
    <source>
        <strain evidence="1 2">TH021</strain>
    </source>
</reference>
<protein>
    <submittedName>
        <fullName evidence="1">Uncharacterized protein</fullName>
    </submittedName>
</protein>
<dbReference type="AlphaFoldDB" id="A0A256A2L3"/>
<dbReference type="EMBL" id="NOXV01000083">
    <property type="protein sequence ID" value="OYQ47953.1"/>
    <property type="molecule type" value="Genomic_DNA"/>
</dbReference>
<evidence type="ECO:0000313" key="1">
    <source>
        <dbReference type="EMBL" id="OYQ47953.1"/>
    </source>
</evidence>
<keyword evidence="2" id="KW-1185">Reference proteome</keyword>
<sequence length="174" mass="19599">MLAQNRLITGAEAVKLLENPEVTSVTELFEGEYLFDMYAKRDIGEIIIMSESVEKVIADEYIMAQDCGFVIVKTLVMTPGEIKAMKEDMLHSYYSGIGITEMMTLYGSGKFPGAESMYIAVDNPLYAVFLKKNKPGQPFFVDYPESGEFNFMVAHKYAEKKRIIKVLQAGYKGQ</sequence>
<dbReference type="Proteomes" id="UP000216605">
    <property type="component" value="Unassembled WGS sequence"/>
</dbReference>
<evidence type="ECO:0000313" key="2">
    <source>
        <dbReference type="Proteomes" id="UP000216605"/>
    </source>
</evidence>
<proteinExistence type="predicted"/>
<gene>
    <name evidence="1" type="ORF">CHU92_00890</name>
</gene>
<name>A0A256A2L3_9FLAO</name>
<accession>A0A256A2L3</accession>
<comment type="caution">
    <text evidence="1">The sequence shown here is derived from an EMBL/GenBank/DDBJ whole genome shotgun (WGS) entry which is preliminary data.</text>
</comment>